<organism evidence="5 6">
    <name type="scientific">Perilla frutescens var. hirtella</name>
    <name type="common">Perilla citriodora</name>
    <name type="synonym">Perilla setoyensis</name>
    <dbReference type="NCBI Taxonomy" id="608512"/>
    <lineage>
        <taxon>Eukaryota</taxon>
        <taxon>Viridiplantae</taxon>
        <taxon>Streptophyta</taxon>
        <taxon>Embryophyta</taxon>
        <taxon>Tracheophyta</taxon>
        <taxon>Spermatophyta</taxon>
        <taxon>Magnoliopsida</taxon>
        <taxon>eudicotyledons</taxon>
        <taxon>Gunneridae</taxon>
        <taxon>Pentapetalae</taxon>
        <taxon>asterids</taxon>
        <taxon>lamiids</taxon>
        <taxon>Lamiales</taxon>
        <taxon>Lamiaceae</taxon>
        <taxon>Nepetoideae</taxon>
        <taxon>Elsholtzieae</taxon>
        <taxon>Perilla</taxon>
    </lineage>
</organism>
<evidence type="ECO:0000259" key="3">
    <source>
        <dbReference type="Pfam" id="PF11331"/>
    </source>
</evidence>
<keyword evidence="1" id="KW-0175">Coiled coil</keyword>
<feature type="domain" description="Probable zinc-ribbon" evidence="3">
    <location>
        <begin position="488"/>
        <end position="531"/>
    </location>
</feature>
<protein>
    <recommendedName>
        <fullName evidence="7">Zinc-ribbon domain-containing protein</fullName>
    </recommendedName>
</protein>
<feature type="compositionally biased region" description="Basic and acidic residues" evidence="2">
    <location>
        <begin position="600"/>
        <end position="611"/>
    </location>
</feature>
<feature type="compositionally biased region" description="Basic and acidic residues" evidence="2">
    <location>
        <begin position="720"/>
        <end position="729"/>
    </location>
</feature>
<dbReference type="PANTHER" id="PTHR31105:SF42">
    <property type="entry name" value="OS02G0258300 PROTEIN"/>
    <property type="match status" value="1"/>
</dbReference>
<evidence type="ECO:0000313" key="5">
    <source>
        <dbReference type="EMBL" id="KAH6830145.1"/>
    </source>
</evidence>
<feature type="region of interest" description="Disordered" evidence="2">
    <location>
        <begin position="665"/>
        <end position="736"/>
    </location>
</feature>
<evidence type="ECO:0000256" key="2">
    <source>
        <dbReference type="SAM" id="MobiDB-lite"/>
    </source>
</evidence>
<feature type="region of interest" description="Disordered" evidence="2">
    <location>
        <begin position="327"/>
        <end position="351"/>
    </location>
</feature>
<feature type="compositionally biased region" description="Polar residues" evidence="2">
    <location>
        <begin position="699"/>
        <end position="719"/>
    </location>
</feature>
<dbReference type="Pfam" id="PF11331">
    <property type="entry name" value="Zn_ribbon_12"/>
    <property type="match status" value="1"/>
</dbReference>
<reference evidence="5 6" key="1">
    <citation type="journal article" date="2021" name="Nat. Commun.">
        <title>Incipient diploidization of the medicinal plant Perilla within 10,000 years.</title>
        <authorList>
            <person name="Zhang Y."/>
            <person name="Shen Q."/>
            <person name="Leng L."/>
            <person name="Zhang D."/>
            <person name="Chen S."/>
            <person name="Shi Y."/>
            <person name="Ning Z."/>
            <person name="Chen S."/>
        </authorList>
    </citation>
    <scope>NUCLEOTIDE SEQUENCE [LARGE SCALE GENOMIC DNA]</scope>
    <source>
        <strain evidence="6">cv. PC099</strain>
    </source>
</reference>
<dbReference type="PANTHER" id="PTHR31105">
    <property type="entry name" value="EXTRA-LARGE G-PROTEIN-LIKE"/>
    <property type="match status" value="1"/>
</dbReference>
<evidence type="ECO:0000256" key="1">
    <source>
        <dbReference type="SAM" id="Coils"/>
    </source>
</evidence>
<evidence type="ECO:0000259" key="4">
    <source>
        <dbReference type="Pfam" id="PF22910"/>
    </source>
</evidence>
<dbReference type="Pfam" id="PF22910">
    <property type="entry name" value="EDR4-like_1st"/>
    <property type="match status" value="1"/>
</dbReference>
<dbReference type="GO" id="GO:1900150">
    <property type="term" value="P:regulation of defense response to fungus"/>
    <property type="evidence" value="ECO:0007669"/>
    <property type="project" value="InterPro"/>
</dbReference>
<keyword evidence="6" id="KW-1185">Reference proteome</keyword>
<feature type="region of interest" description="Disordered" evidence="2">
    <location>
        <begin position="81"/>
        <end position="104"/>
    </location>
</feature>
<feature type="domain" description="Enhanced disease resistance 4-like N-terminal" evidence="4">
    <location>
        <begin position="6"/>
        <end position="39"/>
    </location>
</feature>
<feature type="compositionally biased region" description="Basic and acidic residues" evidence="2">
    <location>
        <begin position="626"/>
        <end position="643"/>
    </location>
</feature>
<dbReference type="InterPro" id="IPR021480">
    <property type="entry name" value="Zinc_ribbon_12"/>
</dbReference>
<accession>A0AAD4JBJ9</accession>
<dbReference type="Proteomes" id="UP001190926">
    <property type="component" value="Unassembled WGS sequence"/>
</dbReference>
<evidence type="ECO:0000313" key="6">
    <source>
        <dbReference type="Proteomes" id="UP001190926"/>
    </source>
</evidence>
<feature type="region of interest" description="Disordered" evidence="2">
    <location>
        <begin position="553"/>
        <end position="579"/>
    </location>
</feature>
<dbReference type="InterPro" id="IPR040244">
    <property type="entry name" value="EDR4-like"/>
</dbReference>
<proteinExistence type="predicted"/>
<name>A0AAD4JBJ9_PERFH</name>
<dbReference type="InterPro" id="IPR055126">
    <property type="entry name" value="EDR4-like_N"/>
</dbReference>
<sequence length="901" mass="100911">MSETAKVRLVRCPKCENLLPEVTDFSVYQCGGCGTVLRAKNKGVDLDTFSEKSDEERIGGNLDKLSDRYEKMMKVSDRRVMEMSDGSESDVRSNVSSSSRAERRRVLRERAEISRTGLASKEEDWDAEIDMRSDEIQRAKITQDFDNLVVYHDNDSGLRRSSRGGDGRIGERGEMEGFWRAQRMDAEVTRPAKDGSLDYDYGDPARKRSDVDGFDNAEFVGDDRAELLRQLDELKDKLSRSGNLNEKGKEKAPFDRRMHPQDHYASENWYADAPSEMNQAMMQNSYPDAHFNRPSFQNQYAEPPPLIRRQEIGDSGFYPPRYAPSHVQTYGNQSRSHMHRRGPPDARASYQMPPARAYMSGPYMDDGMAYMDTMEPYPPNLGRHHPSCSCYQCRTKRQVSNPNMPPAYFGKYSNVSDDMVSNYQDNPGPFGPRDYNRRVAEPPPLRTHGAQGHARWPSDMNSEVDGFIRRRPPRSHLATGGKHCRPLAGGAPFLTCSNCFELLLLPKKVLNQDGSRKKVRCGACSSVIAFVVSGKNFVVSFDVDAKNDSVKVDNKRDVPSTHGDGHLSQTRTTFSSEDYDNSGYDFHSMDREVVQMATRQGRDNKSTEARVRHSTSTCASEAEEETPARKDSGPADLSREDKGPLPAAGSSLQDYFEYSNKFKAAKDSGEGNRSGRSEHERVLPNKTVARQVMRKESTATEIDISSNEFSNTGSTFESSEATREGDRPRGGRGGSFFAGIMGSFKDSHRPEEAGKQENGNVTVNGHLISDRLIKKAEKLAGPIQPGHYWYDFRAGFWGATGGPCLGIIPPFIEEFNYPMPEHCAGGNTHIFVNGRELNHKDLNLLGSRGLPRERDRSYIIEISGRVLDEETGEELESLGKLAPTIERAKRGFGMRVPQAVA</sequence>
<dbReference type="AlphaFoldDB" id="A0AAD4JBJ9"/>
<gene>
    <name evidence="5" type="ORF">C2S53_018594</name>
</gene>
<feature type="region of interest" description="Disordered" evidence="2">
    <location>
        <begin position="597"/>
        <end position="653"/>
    </location>
</feature>
<feature type="coiled-coil region" evidence="1">
    <location>
        <begin position="217"/>
        <end position="244"/>
    </location>
</feature>
<evidence type="ECO:0008006" key="7">
    <source>
        <dbReference type="Google" id="ProtNLM"/>
    </source>
</evidence>
<feature type="compositionally biased region" description="Polar residues" evidence="2">
    <location>
        <begin position="567"/>
        <end position="576"/>
    </location>
</feature>
<dbReference type="EMBL" id="SDAM02000101">
    <property type="protein sequence ID" value="KAH6830145.1"/>
    <property type="molecule type" value="Genomic_DNA"/>
</dbReference>
<comment type="caution">
    <text evidence="5">The sequence shown here is derived from an EMBL/GenBank/DDBJ whole genome shotgun (WGS) entry which is preliminary data.</text>
</comment>
<feature type="compositionally biased region" description="Basic and acidic residues" evidence="2">
    <location>
        <begin position="553"/>
        <end position="565"/>
    </location>
</feature>
<feature type="compositionally biased region" description="Basic and acidic residues" evidence="2">
    <location>
        <begin position="665"/>
        <end position="683"/>
    </location>
</feature>